<reference evidence="3 4" key="1">
    <citation type="submission" date="2019-03" db="EMBL/GenBank/DDBJ databases">
        <title>Sequencing the genomes of 1000 actinobacteria strains.</title>
        <authorList>
            <person name="Klenk H.-P."/>
        </authorList>
    </citation>
    <scope>NUCLEOTIDE SEQUENCE [LARGE SCALE GENOMIC DNA]</scope>
    <source>
        <strain evidence="3 4">DSM 18936</strain>
    </source>
</reference>
<dbReference type="OrthoDB" id="9786503at2"/>
<protein>
    <submittedName>
        <fullName evidence="3">Methyltransferase family protein</fullName>
    </submittedName>
</protein>
<dbReference type="PANTHER" id="PTHR43861:SF3">
    <property type="entry name" value="PUTATIVE (AFU_ORTHOLOGUE AFUA_2G14390)-RELATED"/>
    <property type="match status" value="1"/>
</dbReference>
<keyword evidence="1 3" id="KW-0808">Transferase</keyword>
<dbReference type="CDD" id="cd02440">
    <property type="entry name" value="AdoMet_MTases"/>
    <property type="match status" value="1"/>
</dbReference>
<evidence type="ECO:0000313" key="3">
    <source>
        <dbReference type="EMBL" id="TDT14664.1"/>
    </source>
</evidence>
<dbReference type="Pfam" id="PF13649">
    <property type="entry name" value="Methyltransf_25"/>
    <property type="match status" value="1"/>
</dbReference>
<evidence type="ECO:0000256" key="1">
    <source>
        <dbReference type="ARBA" id="ARBA00022679"/>
    </source>
</evidence>
<dbReference type="InterPro" id="IPR029063">
    <property type="entry name" value="SAM-dependent_MTases_sf"/>
</dbReference>
<dbReference type="SUPFAM" id="SSF53335">
    <property type="entry name" value="S-adenosyl-L-methionine-dependent methyltransferases"/>
    <property type="match status" value="1"/>
</dbReference>
<dbReference type="AlphaFoldDB" id="A0A4R7HVX5"/>
<keyword evidence="3" id="KW-0489">Methyltransferase</keyword>
<dbReference type="GO" id="GO:0008168">
    <property type="term" value="F:methyltransferase activity"/>
    <property type="evidence" value="ECO:0007669"/>
    <property type="project" value="UniProtKB-KW"/>
</dbReference>
<comment type="caution">
    <text evidence="3">The sequence shown here is derived from an EMBL/GenBank/DDBJ whole genome shotgun (WGS) entry which is preliminary data.</text>
</comment>
<organism evidence="3 4">
    <name type="scientific">Ilumatobacter fluminis</name>
    <dbReference type="NCBI Taxonomy" id="467091"/>
    <lineage>
        <taxon>Bacteria</taxon>
        <taxon>Bacillati</taxon>
        <taxon>Actinomycetota</taxon>
        <taxon>Acidimicrobiia</taxon>
        <taxon>Acidimicrobiales</taxon>
        <taxon>Ilumatobacteraceae</taxon>
        <taxon>Ilumatobacter</taxon>
    </lineage>
</organism>
<sequence length="199" mass="21091">MDASTWDERYRDTELMWSAGPNGFVEEICSGFEPGRSIDLAAGEGRNALWLAEQGWDSTAVDFSAVAIDKARAIAERRGIPITAEVADLAAYVPTPGGYDLVVIAYLQLPGDQLAPILERAAAAVAPGGHLVLVNHDVDNLEHGYGGPPKAEVLTTPDQVVAAIGGTLTVDRADTADRHVQTDDGPRVAKDTLVVAHRP</sequence>
<feature type="domain" description="Methyltransferase" evidence="2">
    <location>
        <begin position="39"/>
        <end position="129"/>
    </location>
</feature>
<dbReference type="GO" id="GO:0032259">
    <property type="term" value="P:methylation"/>
    <property type="evidence" value="ECO:0007669"/>
    <property type="project" value="UniProtKB-KW"/>
</dbReference>
<evidence type="ECO:0000313" key="4">
    <source>
        <dbReference type="Proteomes" id="UP000294558"/>
    </source>
</evidence>
<dbReference type="Proteomes" id="UP000294558">
    <property type="component" value="Unassembled WGS sequence"/>
</dbReference>
<gene>
    <name evidence="3" type="ORF">BDK89_0219</name>
</gene>
<name>A0A4R7HVX5_9ACTN</name>
<evidence type="ECO:0000259" key="2">
    <source>
        <dbReference type="Pfam" id="PF13649"/>
    </source>
</evidence>
<dbReference type="EMBL" id="SOAU01000001">
    <property type="protein sequence ID" value="TDT14664.1"/>
    <property type="molecule type" value="Genomic_DNA"/>
</dbReference>
<dbReference type="RefSeq" id="WP_133867193.1">
    <property type="nucleotide sequence ID" value="NZ_SOAU01000001.1"/>
</dbReference>
<dbReference type="InterPro" id="IPR041698">
    <property type="entry name" value="Methyltransf_25"/>
</dbReference>
<proteinExistence type="predicted"/>
<accession>A0A4R7HVX5</accession>
<dbReference type="Gene3D" id="3.40.50.150">
    <property type="entry name" value="Vaccinia Virus protein VP39"/>
    <property type="match status" value="1"/>
</dbReference>
<keyword evidence="4" id="KW-1185">Reference proteome</keyword>
<dbReference type="PANTHER" id="PTHR43861">
    <property type="entry name" value="TRANS-ACONITATE 2-METHYLTRANSFERASE-RELATED"/>
    <property type="match status" value="1"/>
</dbReference>